<dbReference type="EMBL" id="VSIX01000032">
    <property type="protein sequence ID" value="TYB31680.1"/>
    <property type="molecule type" value="Genomic_DNA"/>
</dbReference>
<gene>
    <name evidence="1" type="ORF">FXF47_03530</name>
</gene>
<protein>
    <submittedName>
        <fullName evidence="1">Uncharacterized protein</fullName>
    </submittedName>
</protein>
<name>A0A5D0MJR0_9BACT</name>
<dbReference type="Proteomes" id="UP000324143">
    <property type="component" value="Unassembled WGS sequence"/>
</dbReference>
<evidence type="ECO:0000313" key="1">
    <source>
        <dbReference type="EMBL" id="TYB31680.1"/>
    </source>
</evidence>
<sequence>MKKYIILVLVVLISIICIYGQDSGLLAVTRKNGKNIVLYPDGRWEPLQKVIQVDNEWKLIDQGSIKITEYEIDNEKFLVKTVYNNSTNKTFKKLFVKISLYDQNNNLINSNEKSYYGRATPGSTKRRNISVKYGGKAPVKITVEISKTVSE</sequence>
<dbReference type="AlphaFoldDB" id="A0A5D0MJR0"/>
<comment type="caution">
    <text evidence="1">The sequence shown here is derived from an EMBL/GenBank/DDBJ whole genome shotgun (WGS) entry which is preliminary data.</text>
</comment>
<accession>A0A5D0MJR0</accession>
<keyword evidence="2" id="KW-1185">Reference proteome</keyword>
<proteinExistence type="predicted"/>
<reference evidence="1" key="1">
    <citation type="submission" date="2019-08" db="EMBL/GenBank/DDBJ databases">
        <title>Genomic characterization of a novel candidate phylum (ARYD3) from a high temperature, high salinity tertiary oil reservoir in north central Oklahoma, USA.</title>
        <authorList>
            <person name="Youssef N.H."/>
            <person name="Yadav A."/>
            <person name="Elshahed M.S."/>
        </authorList>
    </citation>
    <scope>NUCLEOTIDE SEQUENCE [LARGE SCALE GENOMIC DNA]</scope>
    <source>
        <strain evidence="1">ARYD3</strain>
    </source>
</reference>
<organism evidence="1 2">
    <name type="scientific">Candidatus Mcinerneyibacterium aminivorans</name>
    <dbReference type="NCBI Taxonomy" id="2703815"/>
    <lineage>
        <taxon>Bacteria</taxon>
        <taxon>Candidatus Macinerneyibacteriota</taxon>
        <taxon>Candidatus Mcinerneyibacteria</taxon>
        <taxon>Candidatus Mcinerneyibacteriales</taxon>
        <taxon>Candidatus Mcinerneyibacteriaceae</taxon>
        <taxon>Candidatus Mcinerneyibacterium</taxon>
    </lineage>
</organism>
<evidence type="ECO:0000313" key="2">
    <source>
        <dbReference type="Proteomes" id="UP000324143"/>
    </source>
</evidence>